<feature type="chain" id="PRO_5011744377" description="Por secretion system C-terminal sorting domain-containing protein" evidence="1">
    <location>
        <begin position="26"/>
        <end position="201"/>
    </location>
</feature>
<proteinExistence type="predicted"/>
<evidence type="ECO:0000313" key="2">
    <source>
        <dbReference type="EMBL" id="SFE58024.1"/>
    </source>
</evidence>
<protein>
    <recommendedName>
        <fullName evidence="4">Por secretion system C-terminal sorting domain-containing protein</fullName>
    </recommendedName>
</protein>
<evidence type="ECO:0000313" key="3">
    <source>
        <dbReference type="Proteomes" id="UP000199513"/>
    </source>
</evidence>
<dbReference type="AlphaFoldDB" id="A0A1I2BPF8"/>
<dbReference type="RefSeq" id="WP_143090771.1">
    <property type="nucleotide sequence ID" value="NZ_FONY01000003.1"/>
</dbReference>
<keyword evidence="3" id="KW-1185">Reference proteome</keyword>
<dbReference type="OrthoDB" id="977990at2"/>
<feature type="signal peptide" evidence="1">
    <location>
        <begin position="1"/>
        <end position="25"/>
    </location>
</feature>
<keyword evidence="1" id="KW-0732">Signal</keyword>
<reference evidence="2 3" key="1">
    <citation type="submission" date="2016-10" db="EMBL/GenBank/DDBJ databases">
        <authorList>
            <person name="de Groot N.N."/>
        </authorList>
    </citation>
    <scope>NUCLEOTIDE SEQUENCE [LARGE SCALE GENOMIC DNA]</scope>
    <source>
        <strain>GEY</strain>
        <strain evidence="3">DSM 9560</strain>
    </source>
</reference>
<evidence type="ECO:0000256" key="1">
    <source>
        <dbReference type="SAM" id="SignalP"/>
    </source>
</evidence>
<evidence type="ECO:0008006" key="4">
    <source>
        <dbReference type="Google" id="ProtNLM"/>
    </source>
</evidence>
<sequence length="201" mass="22638">MKTIMTKAFMLIAVLMLGVATLGSANGASVEETAAGDFKYVTYVVKNKQQFVFAYATKSVQRVSLVIRDIEGNELHRDFFVEKEVGRVYDLSKYGNGTYILEVKTGDFYERKEIVINVEPSLVTSVNTLENKKVALTYKNTAESPVYIYINNVNGETVYEESSDLKKYNRVFDLANLPNGEYVILVTNNEKTIGQVVKIKK</sequence>
<name>A0A1I2BPF8_9BACT</name>
<gene>
    <name evidence="2" type="ORF">SAMN04488541_1003104</name>
</gene>
<dbReference type="Proteomes" id="UP000199513">
    <property type="component" value="Unassembled WGS sequence"/>
</dbReference>
<accession>A0A1I2BPF8</accession>
<dbReference type="EMBL" id="FONY01000003">
    <property type="protein sequence ID" value="SFE58024.1"/>
    <property type="molecule type" value="Genomic_DNA"/>
</dbReference>
<organism evidence="2 3">
    <name type="scientific">Thermoflexibacter ruber</name>
    <dbReference type="NCBI Taxonomy" id="1003"/>
    <lineage>
        <taxon>Bacteria</taxon>
        <taxon>Pseudomonadati</taxon>
        <taxon>Bacteroidota</taxon>
        <taxon>Cytophagia</taxon>
        <taxon>Cytophagales</taxon>
        <taxon>Thermoflexibacteraceae</taxon>
        <taxon>Thermoflexibacter</taxon>
    </lineage>
</organism>